<keyword evidence="13" id="KW-1185">Reference proteome</keyword>
<keyword evidence="8" id="KW-0812">Transmembrane</keyword>
<dbReference type="GO" id="GO:0006935">
    <property type="term" value="P:chemotaxis"/>
    <property type="evidence" value="ECO:0007669"/>
    <property type="project" value="InterPro"/>
</dbReference>
<dbReference type="Pfam" id="PF00015">
    <property type="entry name" value="MCPsignal"/>
    <property type="match status" value="1"/>
</dbReference>
<comment type="subcellular location">
    <subcellularLocation>
        <location evidence="1">Cell membrane</location>
    </subcellularLocation>
</comment>
<dbReference type="PANTHER" id="PTHR32089:SF112">
    <property type="entry name" value="LYSOZYME-LIKE PROTEIN-RELATED"/>
    <property type="match status" value="1"/>
</dbReference>
<dbReference type="CDD" id="cd11386">
    <property type="entry name" value="MCP_signal"/>
    <property type="match status" value="1"/>
</dbReference>
<comment type="similarity">
    <text evidence="5">Belongs to the methyl-accepting chemotaxis (MCP) protein family.</text>
</comment>
<dbReference type="InterPro" id="IPR003660">
    <property type="entry name" value="HAMP_dom"/>
</dbReference>
<dbReference type="SMART" id="SM00283">
    <property type="entry name" value="MA"/>
    <property type="match status" value="1"/>
</dbReference>
<dbReference type="SMART" id="SM00304">
    <property type="entry name" value="HAMP"/>
    <property type="match status" value="2"/>
</dbReference>
<evidence type="ECO:0000313" key="11">
    <source>
        <dbReference type="EMBL" id="OIJ19486.1"/>
    </source>
</evidence>
<dbReference type="Proteomes" id="UP000180175">
    <property type="component" value="Chromosome"/>
</dbReference>
<evidence type="ECO:0000256" key="2">
    <source>
        <dbReference type="ARBA" id="ARBA00022475"/>
    </source>
</evidence>
<evidence type="ECO:0000313" key="13">
    <source>
        <dbReference type="Proteomes" id="UP000180175"/>
    </source>
</evidence>
<dbReference type="Gene3D" id="6.10.340.10">
    <property type="match status" value="1"/>
</dbReference>
<evidence type="ECO:0000256" key="7">
    <source>
        <dbReference type="SAM" id="Coils"/>
    </source>
</evidence>
<gene>
    <name evidence="12" type="ORF">AWH56_022160</name>
    <name evidence="11" type="ORF">AWH56_08960</name>
</gene>
<evidence type="ECO:0000256" key="3">
    <source>
        <dbReference type="ARBA" id="ARBA00023136"/>
    </source>
</evidence>
<feature type="domain" description="HAMP" evidence="10">
    <location>
        <begin position="201"/>
        <end position="254"/>
    </location>
</feature>
<keyword evidence="7" id="KW-0175">Coiled coil</keyword>
<dbReference type="RefSeq" id="WP_071316820.1">
    <property type="nucleotide sequence ID" value="NZ_CP063356.2"/>
</dbReference>
<feature type="transmembrane region" description="Helical" evidence="8">
    <location>
        <begin position="180"/>
        <end position="204"/>
    </location>
</feature>
<proteinExistence type="inferred from homology"/>
<evidence type="ECO:0000256" key="8">
    <source>
        <dbReference type="SAM" id="Phobius"/>
    </source>
</evidence>
<dbReference type="PROSITE" id="PS50885">
    <property type="entry name" value="HAMP"/>
    <property type="match status" value="1"/>
</dbReference>
<dbReference type="Pfam" id="PF00672">
    <property type="entry name" value="HAMP"/>
    <property type="match status" value="1"/>
</dbReference>
<feature type="domain" description="Methyl-accepting transducer" evidence="9">
    <location>
        <begin position="273"/>
        <end position="509"/>
    </location>
</feature>
<dbReference type="GO" id="GO:0007165">
    <property type="term" value="P:signal transduction"/>
    <property type="evidence" value="ECO:0007669"/>
    <property type="project" value="UniProtKB-KW"/>
</dbReference>
<dbReference type="InterPro" id="IPR004089">
    <property type="entry name" value="MCPsignal_dom"/>
</dbReference>
<evidence type="ECO:0000259" key="10">
    <source>
        <dbReference type="PROSITE" id="PS50885"/>
    </source>
</evidence>
<dbReference type="SUPFAM" id="SSF58104">
    <property type="entry name" value="Methyl-accepting chemotaxis protein (MCP) signaling domain"/>
    <property type="match status" value="1"/>
</dbReference>
<dbReference type="AlphaFoldDB" id="A0A1S2M4E9"/>
<sequence length="559" mass="60704">MKSIKYKILLGFSIILVLMLILSSYVLINIKTFNKEVEQVVAVDLELLIADKKLEFNMSQRIAFARGYVLYGEQSYKDLFNTYTEESTIIHDKILSLSNSDKAKPYIDKSIEWRKLIQEEVFGEYDRGNREISFQILKGQGTVQAREIMAGFSELADAREGLIQANSLMLIENGESLERITTIITILCIILGITIAIVISNIIIKPVIQVVNRVKLIASGDLSGEAIKIKSKDEIATLTQSINDMVINLRELVKEVQETSDQVAATSEELTASAEQSSYASEEITSNIQQLAVGSENQANQVESVSEIITEMVASVEQVSSNAKNVAFTVEETGIKTKEGSLAIESSINQMNEISQRVQNLSQVIRGLESQSKEIGEIVTVIGGIADQTNLLALNAAIEAARAGEHGKGFAVVADEVRKLAEESGKSSNKIAQLISRIQEETNKATTSMDSTTIEVDNGIITAKTAGASFTHIKEAINNVTSQVNEVSIAMNEVVAGTENIVTSIHAVSSIAEESAAGTQNVSAASEEQLASIEEITAAASNLSKMAENLQTQISKFKI</sequence>
<feature type="coiled-coil region" evidence="7">
    <location>
        <begin position="242"/>
        <end position="269"/>
    </location>
</feature>
<reference evidence="12 13" key="2">
    <citation type="journal article" date="2017" name="Genome Announc.">
        <title>Draft Genome Sequences of Four Alkaliphilic Bacteria Belonging to the Anaerobacillus Genus.</title>
        <authorList>
            <person name="Bassil N.M."/>
            <person name="Lloyd J.R."/>
        </authorList>
    </citation>
    <scope>NUCLEOTIDE SEQUENCE [LARGE SCALE GENOMIC DNA]</scope>
    <source>
        <strain evidence="12 13">NB2006</strain>
    </source>
</reference>
<dbReference type="PANTHER" id="PTHR32089">
    <property type="entry name" value="METHYL-ACCEPTING CHEMOTAXIS PROTEIN MCPB"/>
    <property type="match status" value="1"/>
</dbReference>
<keyword evidence="4 6" id="KW-0807">Transducer</keyword>
<dbReference type="EMBL" id="CP063356">
    <property type="protein sequence ID" value="QOY35363.1"/>
    <property type="molecule type" value="Genomic_DNA"/>
</dbReference>
<dbReference type="PRINTS" id="PR00260">
    <property type="entry name" value="CHEMTRNSDUCR"/>
</dbReference>
<protein>
    <submittedName>
        <fullName evidence="12">Methyl-accepting chemotaxis protein</fullName>
    </submittedName>
</protein>
<keyword evidence="8" id="KW-1133">Transmembrane helix</keyword>
<dbReference type="CDD" id="cd06225">
    <property type="entry name" value="HAMP"/>
    <property type="match status" value="1"/>
</dbReference>
<dbReference type="EMBL" id="LQXD01000078">
    <property type="protein sequence ID" value="OIJ19486.1"/>
    <property type="molecule type" value="Genomic_DNA"/>
</dbReference>
<evidence type="ECO:0000259" key="9">
    <source>
        <dbReference type="PROSITE" id="PS50111"/>
    </source>
</evidence>
<dbReference type="Gene3D" id="1.10.287.950">
    <property type="entry name" value="Methyl-accepting chemotaxis protein"/>
    <property type="match status" value="1"/>
</dbReference>
<dbReference type="GO" id="GO:0004888">
    <property type="term" value="F:transmembrane signaling receptor activity"/>
    <property type="evidence" value="ECO:0007669"/>
    <property type="project" value="InterPro"/>
</dbReference>
<evidence type="ECO:0000256" key="6">
    <source>
        <dbReference type="PROSITE-ProRule" id="PRU00284"/>
    </source>
</evidence>
<reference evidence="12 13" key="3">
    <citation type="journal article" date="2019" name="Int. J. Syst. Evol. Microbiol.">
        <title>Anaerobacillus isosaccharinicus sp. nov., an alkaliphilic bacterium which degrades isosaccharinic acid.</title>
        <authorList>
            <person name="Bassil N.M."/>
            <person name="Lloyd J.R."/>
        </authorList>
    </citation>
    <scope>NUCLEOTIDE SEQUENCE [LARGE SCALE GENOMIC DNA]</scope>
    <source>
        <strain evidence="12 13">NB2006</strain>
    </source>
</reference>
<reference evidence="11 13" key="1">
    <citation type="submission" date="2016-10" db="EMBL/GenBank/DDBJ databases">
        <title>Draft genome sequences of four alkaliphilic bacteria belonging to the Anaerobacillus genus.</title>
        <authorList>
            <person name="Bassil N.M."/>
            <person name="Lloyd J.R."/>
        </authorList>
    </citation>
    <scope>NUCLEOTIDE SEQUENCE [LARGE SCALE GENOMIC DNA]</scope>
    <source>
        <strain evidence="11 13">NB2006</strain>
    </source>
</reference>
<evidence type="ECO:0000256" key="4">
    <source>
        <dbReference type="ARBA" id="ARBA00023224"/>
    </source>
</evidence>
<reference evidence="12" key="4">
    <citation type="submission" date="2020-10" db="EMBL/GenBank/DDBJ databases">
        <authorList>
            <person name="Bassil N.M."/>
            <person name="Lloyd J.R."/>
        </authorList>
    </citation>
    <scope>NUCLEOTIDE SEQUENCE</scope>
    <source>
        <strain evidence="12">NB2006</strain>
    </source>
</reference>
<dbReference type="OrthoDB" id="2168386at2"/>
<evidence type="ECO:0000256" key="5">
    <source>
        <dbReference type="ARBA" id="ARBA00029447"/>
    </source>
</evidence>
<dbReference type="GO" id="GO:0005886">
    <property type="term" value="C:plasma membrane"/>
    <property type="evidence" value="ECO:0007669"/>
    <property type="project" value="UniProtKB-SubCell"/>
</dbReference>
<keyword evidence="3 8" id="KW-0472">Membrane</keyword>
<feature type="coiled-coil region" evidence="7">
    <location>
        <begin position="344"/>
        <end position="371"/>
    </location>
</feature>
<accession>A0A1S2M4E9</accession>
<keyword evidence="2" id="KW-1003">Cell membrane</keyword>
<evidence type="ECO:0000313" key="12">
    <source>
        <dbReference type="EMBL" id="QOY35363.1"/>
    </source>
</evidence>
<dbReference type="PROSITE" id="PS50111">
    <property type="entry name" value="CHEMOTAXIS_TRANSDUC_2"/>
    <property type="match status" value="1"/>
</dbReference>
<feature type="transmembrane region" description="Helical" evidence="8">
    <location>
        <begin position="6"/>
        <end position="28"/>
    </location>
</feature>
<organism evidence="11 13">
    <name type="scientific">Anaerobacillus isosaccharinicus</name>
    <dbReference type="NCBI Taxonomy" id="1532552"/>
    <lineage>
        <taxon>Bacteria</taxon>
        <taxon>Bacillati</taxon>
        <taxon>Bacillota</taxon>
        <taxon>Bacilli</taxon>
        <taxon>Bacillales</taxon>
        <taxon>Bacillaceae</taxon>
        <taxon>Anaerobacillus</taxon>
    </lineage>
</organism>
<dbReference type="InterPro" id="IPR004090">
    <property type="entry name" value="Chemotax_Me-accpt_rcpt"/>
</dbReference>
<evidence type="ECO:0000256" key="1">
    <source>
        <dbReference type="ARBA" id="ARBA00004236"/>
    </source>
</evidence>
<name>A0A1S2M4E9_9BACI</name>
<dbReference type="KEGG" id="aia:AWH56_022160"/>